<reference evidence="1 2" key="1">
    <citation type="journal article" date="2016" name="PLoS ONE">
        <title>Complete Genome Sequence and Comparative Genomics of a Novel Myxobacterium Myxococcus hansupus.</title>
        <authorList>
            <person name="Sharma G."/>
            <person name="Narwani T."/>
            <person name="Subramanian S."/>
        </authorList>
    </citation>
    <scope>NUCLEOTIDE SEQUENCE [LARGE SCALE GENOMIC DNA]</scope>
    <source>
        <strain evidence="2">mixupus</strain>
    </source>
</reference>
<gene>
    <name evidence="1" type="ORF">A176_006192</name>
</gene>
<dbReference type="RefSeq" id="WP_002638766.1">
    <property type="nucleotide sequence ID" value="NZ_CP012109.1"/>
</dbReference>
<evidence type="ECO:0000313" key="1">
    <source>
        <dbReference type="EMBL" id="AKQ69280.1"/>
    </source>
</evidence>
<evidence type="ECO:0000313" key="2">
    <source>
        <dbReference type="Proteomes" id="UP000009026"/>
    </source>
</evidence>
<proteinExistence type="predicted"/>
<organism evidence="1 2">
    <name type="scientific">Pseudomyxococcus hansupus</name>
    <dbReference type="NCBI Taxonomy" id="1297742"/>
    <lineage>
        <taxon>Bacteria</taxon>
        <taxon>Pseudomonadati</taxon>
        <taxon>Myxococcota</taxon>
        <taxon>Myxococcia</taxon>
        <taxon>Myxococcales</taxon>
        <taxon>Cystobacterineae</taxon>
        <taxon>Myxococcaceae</taxon>
        <taxon>Pseudomyxococcus</taxon>
    </lineage>
</organism>
<dbReference type="AlphaFoldDB" id="A0A0H4X6Q8"/>
<dbReference type="STRING" id="1297742.A176_006192"/>
<name>A0A0H4X6Q8_9BACT</name>
<dbReference type="Proteomes" id="UP000009026">
    <property type="component" value="Chromosome"/>
</dbReference>
<dbReference type="OrthoDB" id="5382686at2"/>
<dbReference type="eggNOG" id="ENOG5031DCB">
    <property type="taxonomic scope" value="Bacteria"/>
</dbReference>
<dbReference type="KEGG" id="mym:A176_006192"/>
<sequence length="78" mass="8798">MSCPLPRPTEFRLPLRAESFSIDEHRNVHCRFYGGCIDVAVKKDWDSFTCAKCPLFHEDRAPGASAYAFNQPADPGRP</sequence>
<keyword evidence="2" id="KW-1185">Reference proteome</keyword>
<dbReference type="PATRIC" id="fig|1297742.4.peg.6284"/>
<protein>
    <submittedName>
        <fullName evidence="1">Uncharacterized protein</fullName>
    </submittedName>
</protein>
<accession>A0A0H4X6Q8</accession>
<dbReference type="EMBL" id="CP012109">
    <property type="protein sequence ID" value="AKQ69280.1"/>
    <property type="molecule type" value="Genomic_DNA"/>
</dbReference>